<dbReference type="EMBL" id="CP084506">
    <property type="protein sequence ID" value="UCP99580.1"/>
    <property type="molecule type" value="Genomic_DNA"/>
</dbReference>
<keyword evidence="2" id="KW-1185">Reference proteome</keyword>
<reference evidence="1" key="1">
    <citation type="submission" date="2021-09" db="EMBL/GenBank/DDBJ databases">
        <title>Comparative genomics of Edwardsiella genus reveals species-based diversity.</title>
        <authorList>
            <person name="Tekedar H.C."/>
            <person name="Kumru S."/>
            <person name="Waldbieser G.C."/>
            <person name="Reichley S.R."/>
            <person name="Lawrence M.L."/>
            <person name="Griffin M.J."/>
        </authorList>
    </citation>
    <scope>NUCLEOTIDE SEQUENCE</scope>
    <source>
        <strain evidence="1">ATCC 15947</strain>
    </source>
</reference>
<evidence type="ECO:0000313" key="2">
    <source>
        <dbReference type="Proteomes" id="UP000245918"/>
    </source>
</evidence>
<proteinExistence type="predicted"/>
<sequence>MRPRRCRQRGVIVLATLLAALTLALGWVVAQQAQTRDLWQRHLAGRRHWQAEAQADLWLARAQRLPWRASARWRCRRLAEHWWACLRATGHQEALLCIGGRPELLGYSLVRIRYLWSEAHARTRYYRAQPSGWLDYLPGAEGCPPAGEWIAGGDGGVAAN</sequence>
<gene>
    <name evidence="1" type="ORF">DCL27_13070</name>
</gene>
<name>A0AC61TFX9_EDWTA</name>
<accession>A0AC61TFX9</accession>
<evidence type="ECO:0000313" key="1">
    <source>
        <dbReference type="EMBL" id="UCP99580.1"/>
    </source>
</evidence>
<dbReference type="Proteomes" id="UP000245918">
    <property type="component" value="Chromosome"/>
</dbReference>
<protein>
    <submittedName>
        <fullName evidence="1">DUF2509 family protein</fullName>
    </submittedName>
</protein>
<organism evidence="1 2">
    <name type="scientific">Edwardsiella tarda ATCC 15947 = NBRC 105688</name>
    <dbReference type="NCBI Taxonomy" id="667121"/>
    <lineage>
        <taxon>Bacteria</taxon>
        <taxon>Pseudomonadati</taxon>
        <taxon>Pseudomonadota</taxon>
        <taxon>Gammaproteobacteria</taxon>
        <taxon>Enterobacterales</taxon>
        <taxon>Hafniaceae</taxon>
        <taxon>Edwardsiella</taxon>
    </lineage>
</organism>